<comment type="caution">
    <text evidence="2">The sequence shown here is derived from an EMBL/GenBank/DDBJ whole genome shotgun (WGS) entry which is preliminary data.</text>
</comment>
<dbReference type="AlphaFoldDB" id="A0A0F4LRL8"/>
<feature type="transmembrane region" description="Helical" evidence="1">
    <location>
        <begin position="144"/>
        <end position="165"/>
    </location>
</feature>
<organism evidence="2 3">
    <name type="scientific">Lactobacillus apis</name>
    <dbReference type="NCBI Taxonomy" id="303541"/>
    <lineage>
        <taxon>Bacteria</taxon>
        <taxon>Bacillati</taxon>
        <taxon>Bacillota</taxon>
        <taxon>Bacilli</taxon>
        <taxon>Lactobacillales</taxon>
        <taxon>Lactobacillaceae</taxon>
        <taxon>Lactobacillus</taxon>
    </lineage>
</organism>
<keyword evidence="1" id="KW-0472">Membrane</keyword>
<feature type="transmembrane region" description="Helical" evidence="1">
    <location>
        <begin position="210"/>
        <end position="230"/>
    </location>
</feature>
<evidence type="ECO:0000313" key="3">
    <source>
        <dbReference type="Proteomes" id="UP000033682"/>
    </source>
</evidence>
<evidence type="ECO:0000256" key="1">
    <source>
        <dbReference type="SAM" id="Phobius"/>
    </source>
</evidence>
<accession>A0A0F4LRL8</accession>
<keyword evidence="1" id="KW-1133">Transmembrane helix</keyword>
<protein>
    <submittedName>
        <fullName evidence="2">Uncharacterized protein</fullName>
    </submittedName>
</protein>
<dbReference type="RefSeq" id="WP_046306558.1">
    <property type="nucleotide sequence ID" value="NZ_KQ034000.1"/>
</dbReference>
<proteinExistence type="predicted"/>
<dbReference type="PATRIC" id="fig|303541.3.peg.643"/>
<name>A0A0F4LRL8_9LACO</name>
<dbReference type="Proteomes" id="UP000033682">
    <property type="component" value="Unassembled WGS sequence"/>
</dbReference>
<reference evidence="2 3" key="1">
    <citation type="submission" date="2015-01" db="EMBL/GenBank/DDBJ databases">
        <title>Comparative genomics of the lactic acid bacteria isolated from the honey bee gut.</title>
        <authorList>
            <person name="Ellegaard K.M."/>
            <person name="Tamarit D."/>
            <person name="Javelind E."/>
            <person name="Olofsson T."/>
            <person name="Andersson S.G."/>
            <person name="Vasquez A."/>
        </authorList>
    </citation>
    <scope>NUCLEOTIDE SEQUENCE [LARGE SCALE GENOMIC DNA]</scope>
    <source>
        <strain evidence="2 3">Hma11</strain>
    </source>
</reference>
<feature type="transmembrane region" description="Helical" evidence="1">
    <location>
        <begin position="172"/>
        <end position="190"/>
    </location>
</feature>
<keyword evidence="3" id="KW-1185">Reference proteome</keyword>
<keyword evidence="1" id="KW-0812">Transmembrane</keyword>
<dbReference type="HOGENOM" id="CLU_096047_0_0_9"/>
<dbReference type="EMBL" id="JXLG01000005">
    <property type="protein sequence ID" value="KJY61215.1"/>
    <property type="molecule type" value="Genomic_DNA"/>
</dbReference>
<dbReference type="STRING" id="303541.JF72_04930"/>
<evidence type="ECO:0000313" key="2">
    <source>
        <dbReference type="EMBL" id="KJY61215.1"/>
    </source>
</evidence>
<sequence length="237" mass="26629">MKKFASIFLRLIFAALICLSGLFLFEGVATINVQNVPKMAKTVIDKNVNKTGDANLKGSLQLAKDFGVEDKIFEQLPKKYHRDLSYINLYNLSVSYQENGEVTAQNLNLPEKNQVQKAVNYVILERLNKKLKSNGKQVNDTINVFHYFFFAAILLFAIAALLVLFGSSWASIVLLIASVGSFGVLQYYLNQLTQNLQTELYHGISLTTSSVLWLGLAMGLVLTFIWPVVLKITKKRE</sequence>
<gene>
    <name evidence="2" type="ORF">JF72_04930</name>
</gene>